<evidence type="ECO:0000256" key="3">
    <source>
        <dbReference type="ARBA" id="ARBA00022452"/>
    </source>
</evidence>
<dbReference type="InterPro" id="IPR023997">
    <property type="entry name" value="TonB-dep_OMP_SusC/RagA_CS"/>
</dbReference>
<protein>
    <submittedName>
        <fullName evidence="13">SusC/RagA family TonB-linked outer membrane protein</fullName>
    </submittedName>
</protein>
<comment type="subcellular location">
    <subcellularLocation>
        <location evidence="1 8">Cell outer membrane</location>
        <topology evidence="1 8">Multi-pass membrane protein</topology>
    </subcellularLocation>
</comment>
<evidence type="ECO:0000259" key="12">
    <source>
        <dbReference type="Pfam" id="PF07715"/>
    </source>
</evidence>
<dbReference type="PROSITE" id="PS52016">
    <property type="entry name" value="TONB_DEPENDENT_REC_3"/>
    <property type="match status" value="1"/>
</dbReference>
<dbReference type="Pfam" id="PF00593">
    <property type="entry name" value="TonB_dep_Rec_b-barrel"/>
    <property type="match status" value="1"/>
</dbReference>
<dbReference type="InterPro" id="IPR012910">
    <property type="entry name" value="Plug_dom"/>
</dbReference>
<evidence type="ECO:0000259" key="11">
    <source>
        <dbReference type="Pfam" id="PF00593"/>
    </source>
</evidence>
<gene>
    <name evidence="13" type="ORF">ICJ84_02565</name>
</gene>
<dbReference type="FunFam" id="2.60.40.1120:FF:000003">
    <property type="entry name" value="Outer membrane protein Omp121"/>
    <property type="match status" value="1"/>
</dbReference>
<accession>A0A8J6QC32</accession>
<evidence type="ECO:0000256" key="9">
    <source>
        <dbReference type="RuleBase" id="RU003357"/>
    </source>
</evidence>
<dbReference type="Gene3D" id="2.60.40.1120">
    <property type="entry name" value="Carboxypeptidase-like, regulatory domain"/>
    <property type="match status" value="1"/>
</dbReference>
<feature type="domain" description="TonB-dependent receptor plug" evidence="12">
    <location>
        <begin position="115"/>
        <end position="222"/>
    </location>
</feature>
<dbReference type="FunFam" id="2.170.130.10:FF:000003">
    <property type="entry name" value="SusC/RagA family TonB-linked outer membrane protein"/>
    <property type="match status" value="1"/>
</dbReference>
<dbReference type="Gene3D" id="2.170.130.10">
    <property type="entry name" value="TonB-dependent receptor, plug domain"/>
    <property type="match status" value="1"/>
</dbReference>
<dbReference type="NCBIfam" id="TIGR04057">
    <property type="entry name" value="SusC_RagA_signa"/>
    <property type="match status" value="1"/>
</dbReference>
<evidence type="ECO:0000256" key="4">
    <source>
        <dbReference type="ARBA" id="ARBA00022692"/>
    </source>
</evidence>
<keyword evidence="14" id="KW-1185">Reference proteome</keyword>
<comment type="similarity">
    <text evidence="8 9">Belongs to the TonB-dependent receptor family.</text>
</comment>
<comment type="caution">
    <text evidence="13">The sequence shown here is derived from an EMBL/GenBank/DDBJ whole genome shotgun (WGS) entry which is preliminary data.</text>
</comment>
<dbReference type="EMBL" id="JACVXC010000001">
    <property type="protein sequence ID" value="MBD0834312.1"/>
    <property type="molecule type" value="Genomic_DNA"/>
</dbReference>
<name>A0A8J6QC32_9FLAO</name>
<organism evidence="13 14">
    <name type="scientific">Aestuariibaculum suncheonense</name>
    <dbReference type="NCBI Taxonomy" id="1028745"/>
    <lineage>
        <taxon>Bacteria</taxon>
        <taxon>Pseudomonadati</taxon>
        <taxon>Bacteroidota</taxon>
        <taxon>Flavobacteriia</taxon>
        <taxon>Flavobacteriales</taxon>
        <taxon>Flavobacteriaceae</taxon>
    </lineage>
</organism>
<proteinExistence type="inferred from homology"/>
<dbReference type="InterPro" id="IPR039426">
    <property type="entry name" value="TonB-dep_rcpt-like"/>
</dbReference>
<dbReference type="AlphaFoldDB" id="A0A8J6QC32"/>
<evidence type="ECO:0000256" key="1">
    <source>
        <dbReference type="ARBA" id="ARBA00004571"/>
    </source>
</evidence>
<evidence type="ECO:0000256" key="10">
    <source>
        <dbReference type="SAM" id="SignalP"/>
    </source>
</evidence>
<keyword evidence="3 8" id="KW-1134">Transmembrane beta strand</keyword>
<dbReference type="InterPro" id="IPR036942">
    <property type="entry name" value="Beta-barrel_TonB_sf"/>
</dbReference>
<evidence type="ECO:0000313" key="14">
    <source>
        <dbReference type="Proteomes" id="UP000602057"/>
    </source>
</evidence>
<keyword evidence="6 8" id="KW-0472">Membrane</keyword>
<keyword evidence="5 9" id="KW-0798">TonB box</keyword>
<feature type="signal peptide" evidence="10">
    <location>
        <begin position="1"/>
        <end position="22"/>
    </location>
</feature>
<dbReference type="GO" id="GO:0009279">
    <property type="term" value="C:cell outer membrane"/>
    <property type="evidence" value="ECO:0007669"/>
    <property type="project" value="UniProtKB-SubCell"/>
</dbReference>
<reference evidence="13" key="2">
    <citation type="submission" date="2020-09" db="EMBL/GenBank/DDBJ databases">
        <authorList>
            <person name="Wu Z."/>
        </authorList>
    </citation>
    <scope>NUCLEOTIDE SEQUENCE</scope>
    <source>
        <strain evidence="13">SC17</strain>
    </source>
</reference>
<evidence type="ECO:0000313" key="13">
    <source>
        <dbReference type="EMBL" id="MBD0834312.1"/>
    </source>
</evidence>
<dbReference type="SUPFAM" id="SSF49464">
    <property type="entry name" value="Carboxypeptidase regulatory domain-like"/>
    <property type="match status" value="1"/>
</dbReference>
<keyword evidence="10" id="KW-0732">Signal</keyword>
<keyword evidence="7 8" id="KW-0998">Cell outer membrane</keyword>
<dbReference type="Pfam" id="PF13715">
    <property type="entry name" value="CarbopepD_reg_2"/>
    <property type="match status" value="1"/>
</dbReference>
<dbReference type="InterPro" id="IPR000531">
    <property type="entry name" value="Beta-barrel_TonB"/>
</dbReference>
<dbReference type="InterPro" id="IPR037066">
    <property type="entry name" value="Plug_dom_sf"/>
</dbReference>
<keyword evidence="4 8" id="KW-0812">Transmembrane</keyword>
<dbReference type="Proteomes" id="UP000602057">
    <property type="component" value="Unassembled WGS sequence"/>
</dbReference>
<sequence>MKTKFSGILALLLVLIVQLTYAQEKTISGTVSDETGLPLPGTTVLVKGTSSGVSSDFDGNYSIKASQGATLVFSFVGYTTQEVIVGTSNTVNVTMLEDAAKLEEVVIVGYGTSTKQSFAGTAQTVKSENLEIKNVSNVSQALAGEVAGVTVINTSGQPGTTSTIRIRGYGSVNGNRDPLYVVDGVPYNGGLNSINPADIKSTTVLKDATATAIYGSRGANGVILITTKTGSANDSYIELDVKSGINTQIIPRYDVIKSPEEYIGYVWEGIYNRGDITGSADPVAYANSRLFTNNYVAPGYNMWNVANGGELIDPATHMVRDGVTRKYTPRLYADEAFDSAFRNEGSLRMGGGNDKSKYFFSLGFLNDDGYAKNTSYDRYTSRLNLTSDVKEWLEVGANMGYSYSESLNNGQTVGSENVFEFADKMAPIFPVYLRDDNGNLVPDPIFGGNQFDYGTVSGFRDRPNANNLNPIASSIYDYVGFKRHDFNGNVNMNIKFTDHLTLETRYGTQYSMERYKNYSNPFYGTATGDGGNLFTRDRERLSSNFLQLLRYKNDFGNHSLEVLAAHENNEYTFRESTQYKGKVVLDGLLELDNFISNLSPPTGFNEGATIESYFGQVNYDYNDKYYLTGSIRRDGSSRFVNDKWGTFGSVGAAWVISNEDFLDSNLFTFLKLKASYGITGDQAGVDYYSGYDTFNSGILGGEISISAADNGNPDLTWETSKMFQTGVEFTLGTFLDGSIDYYNKLTDNLIFERRVGPSQGIAIITVNDGELKNQGIEFDFTGHIFNKNNFKLDVGVNGEIIKNEIAMMPIEPSTGLPRILDTSPGDYAYSKGSSIYDFYLREWAGVDPADGAPMWYQYFNDSNDNGILDSGEESITTLTPYLSENPDANIAKRVTRTYSQATDKYVGKSGIPDVRGAFRIGGELGNFNFSTQFTYSIGGYAIDYQYGELMSDRFGAVGNNYHRDIAGRWTMPGDITNIPRLADGIDQNSTSTSTRFLTKTDYLALNNAMIGYTLPSKFLENTPISYVNLWASGDNLFIKTARDGFNPTVTEDGSSTRRIYAPLTTFTLGVRVKF</sequence>
<dbReference type="InterPro" id="IPR008969">
    <property type="entry name" value="CarboxyPept-like_regulatory"/>
</dbReference>
<dbReference type="Pfam" id="PF07715">
    <property type="entry name" value="Plug"/>
    <property type="match status" value="1"/>
</dbReference>
<dbReference type="SUPFAM" id="SSF56935">
    <property type="entry name" value="Porins"/>
    <property type="match status" value="1"/>
</dbReference>
<evidence type="ECO:0000256" key="2">
    <source>
        <dbReference type="ARBA" id="ARBA00022448"/>
    </source>
</evidence>
<dbReference type="InterPro" id="IPR023996">
    <property type="entry name" value="TonB-dep_OMP_SusC/RagA"/>
</dbReference>
<evidence type="ECO:0000256" key="7">
    <source>
        <dbReference type="ARBA" id="ARBA00023237"/>
    </source>
</evidence>
<keyword evidence="2 8" id="KW-0813">Transport</keyword>
<evidence type="ECO:0000256" key="8">
    <source>
        <dbReference type="PROSITE-ProRule" id="PRU01360"/>
    </source>
</evidence>
<dbReference type="NCBIfam" id="TIGR04056">
    <property type="entry name" value="OMP_RagA_SusC"/>
    <property type="match status" value="1"/>
</dbReference>
<feature type="chain" id="PRO_5035207802" evidence="10">
    <location>
        <begin position="23"/>
        <end position="1074"/>
    </location>
</feature>
<evidence type="ECO:0000256" key="6">
    <source>
        <dbReference type="ARBA" id="ARBA00023136"/>
    </source>
</evidence>
<dbReference type="Gene3D" id="2.40.170.20">
    <property type="entry name" value="TonB-dependent receptor, beta-barrel domain"/>
    <property type="match status" value="1"/>
</dbReference>
<feature type="domain" description="TonB-dependent receptor-like beta-barrel" evidence="11">
    <location>
        <begin position="447"/>
        <end position="1036"/>
    </location>
</feature>
<dbReference type="RefSeq" id="WP_188214791.1">
    <property type="nucleotide sequence ID" value="NZ_BAABGH010000004.1"/>
</dbReference>
<evidence type="ECO:0000256" key="5">
    <source>
        <dbReference type="ARBA" id="ARBA00023077"/>
    </source>
</evidence>
<reference evidence="13" key="1">
    <citation type="journal article" date="2013" name="Int. J. Syst. Evol. Microbiol.">
        <title>Aestuariibaculum suncheonense gen. nov., sp. nov., a marine bacterium of the family Flavobacteriaceae isolated from a tidal flat and emended descriptions of the genera Gaetbulibacter and Tamlana.</title>
        <authorList>
            <person name="Jeong S.H."/>
            <person name="Park M.S."/>
            <person name="Jin H.M."/>
            <person name="Lee K."/>
            <person name="Park W."/>
            <person name="Jeon C.O."/>
        </authorList>
    </citation>
    <scope>NUCLEOTIDE SEQUENCE</scope>
    <source>
        <strain evidence="13">SC17</strain>
    </source>
</reference>